<evidence type="ECO:0000256" key="3">
    <source>
        <dbReference type="ARBA" id="ARBA00009406"/>
    </source>
</evidence>
<keyword evidence="6" id="KW-0479">Metal-binding</keyword>
<evidence type="ECO:0000256" key="5">
    <source>
        <dbReference type="ARBA" id="ARBA00022679"/>
    </source>
</evidence>
<keyword evidence="12" id="KW-0732">Signal</keyword>
<dbReference type="RefSeq" id="WP_111345599.1">
    <property type="nucleotide sequence ID" value="NZ_JAIWKD010000002.1"/>
</dbReference>
<reference evidence="14 15" key="1">
    <citation type="submission" date="2018-05" db="EMBL/GenBank/DDBJ databases">
        <title>Acuticoccus sediminis sp. nov., isolated from deep-sea sediment of Indian Ocean.</title>
        <authorList>
            <person name="Liu X."/>
            <person name="Lai Q."/>
            <person name="Du Y."/>
            <person name="Sun F."/>
            <person name="Zhang X."/>
            <person name="Wang S."/>
            <person name="Shao Z."/>
        </authorList>
    </citation>
    <scope>NUCLEOTIDE SEQUENCE [LARGE SCALE GENOMIC DNA]</scope>
    <source>
        <strain evidence="14 15">PTG4-2</strain>
    </source>
</reference>
<dbReference type="Pfam" id="PF09084">
    <property type="entry name" value="NMT1"/>
    <property type="match status" value="1"/>
</dbReference>
<evidence type="ECO:0000256" key="4">
    <source>
        <dbReference type="ARBA" id="ARBA00011738"/>
    </source>
</evidence>
<comment type="similarity">
    <text evidence="3">Belongs to the NMT1/THI5 family.</text>
</comment>
<keyword evidence="7" id="KW-0663">Pyridoxal phosphate</keyword>
<gene>
    <name evidence="14" type="ORF">DLJ53_12590</name>
</gene>
<dbReference type="Gene3D" id="3.40.190.10">
    <property type="entry name" value="Periplasmic binding protein-like II"/>
    <property type="match status" value="2"/>
</dbReference>
<dbReference type="GO" id="GO:0016740">
    <property type="term" value="F:transferase activity"/>
    <property type="evidence" value="ECO:0007669"/>
    <property type="project" value="UniProtKB-KW"/>
</dbReference>
<comment type="caution">
    <text evidence="14">The sequence shown here is derived from an EMBL/GenBank/DDBJ whole genome shotgun (WGS) entry which is preliminary data.</text>
</comment>
<proteinExistence type="inferred from homology"/>
<dbReference type="GO" id="GO:0046872">
    <property type="term" value="F:metal ion binding"/>
    <property type="evidence" value="ECO:0007669"/>
    <property type="project" value="UniProtKB-KW"/>
</dbReference>
<evidence type="ECO:0000256" key="7">
    <source>
        <dbReference type="ARBA" id="ARBA00022898"/>
    </source>
</evidence>
<protein>
    <recommendedName>
        <fullName evidence="10">Thiamine pyrimidine synthase</fullName>
    </recommendedName>
</protein>
<feature type="chain" id="PRO_5032636678" description="Thiamine pyrimidine synthase" evidence="12">
    <location>
        <begin position="26"/>
        <end position="336"/>
    </location>
</feature>
<comment type="pathway">
    <text evidence="2">Cofactor biosynthesis; thiamine diphosphate biosynthesis.</text>
</comment>
<dbReference type="EMBL" id="QHHQ01000002">
    <property type="protein sequence ID" value="RAI02197.1"/>
    <property type="molecule type" value="Genomic_DNA"/>
</dbReference>
<dbReference type="Proteomes" id="UP000249590">
    <property type="component" value="Unassembled WGS sequence"/>
</dbReference>
<feature type="domain" description="SsuA/THI5-like" evidence="13">
    <location>
        <begin position="41"/>
        <end position="253"/>
    </location>
</feature>
<dbReference type="InterPro" id="IPR015168">
    <property type="entry name" value="SsuA/THI5"/>
</dbReference>
<dbReference type="AlphaFoldDB" id="A0A8B2P1P6"/>
<keyword evidence="9" id="KW-0408">Iron</keyword>
<evidence type="ECO:0000256" key="12">
    <source>
        <dbReference type="SAM" id="SignalP"/>
    </source>
</evidence>
<dbReference type="OrthoDB" id="5372616at2"/>
<evidence type="ECO:0000256" key="10">
    <source>
        <dbReference type="ARBA" id="ARBA00033171"/>
    </source>
</evidence>
<keyword evidence="5" id="KW-0808">Transferase</keyword>
<sequence>MHRRLALKTLTAIALCAGFSATAVAQDLTSATLRLKWLAQAQFAGFYVAVAKGYYKEEGIDLTINPGGPNLLTESLVASGADTFGLSGGTDSVMAARSKGLPIVSIGVAHQITPSVFVAKKDGPVKTIEDFKGKTVTTWFSGMQYVLQAVLTAEGIDPADVNMQPQQVSMTPFIEGQSDVATATRYNELYTVYQAIPPEEITTFVTEDYGVSFPRDTLIVNEETLADDPELVEGFLRASIKGWIYAFQNPEEAVDIVMEAAPTLNRDHQVYQLAEIKKLMLAGAVPENGLFYIDYDKIQSAHDLLVEGGMLPAPVDLKAAFVSGPLAAIPTEDKLP</sequence>
<dbReference type="PANTHER" id="PTHR31528">
    <property type="entry name" value="4-AMINO-5-HYDROXYMETHYL-2-METHYLPYRIMIDINE PHOSPHATE SYNTHASE THI11-RELATED"/>
    <property type="match status" value="1"/>
</dbReference>
<evidence type="ECO:0000313" key="15">
    <source>
        <dbReference type="Proteomes" id="UP000249590"/>
    </source>
</evidence>
<evidence type="ECO:0000256" key="8">
    <source>
        <dbReference type="ARBA" id="ARBA00022977"/>
    </source>
</evidence>
<evidence type="ECO:0000256" key="1">
    <source>
        <dbReference type="ARBA" id="ARBA00003469"/>
    </source>
</evidence>
<keyword evidence="8" id="KW-0784">Thiamine biosynthesis</keyword>
<dbReference type="InterPro" id="IPR027939">
    <property type="entry name" value="NMT1/THI5"/>
</dbReference>
<evidence type="ECO:0000256" key="9">
    <source>
        <dbReference type="ARBA" id="ARBA00023004"/>
    </source>
</evidence>
<evidence type="ECO:0000256" key="2">
    <source>
        <dbReference type="ARBA" id="ARBA00004948"/>
    </source>
</evidence>
<accession>A0A8B2P1P6</accession>
<comment type="subunit">
    <text evidence="4">Homodimer.</text>
</comment>
<organism evidence="14 15">
    <name type="scientific">Acuticoccus sediminis</name>
    <dbReference type="NCBI Taxonomy" id="2184697"/>
    <lineage>
        <taxon>Bacteria</taxon>
        <taxon>Pseudomonadati</taxon>
        <taxon>Pseudomonadota</taxon>
        <taxon>Alphaproteobacteria</taxon>
        <taxon>Hyphomicrobiales</taxon>
        <taxon>Amorphaceae</taxon>
        <taxon>Acuticoccus</taxon>
    </lineage>
</organism>
<evidence type="ECO:0000259" key="13">
    <source>
        <dbReference type="Pfam" id="PF09084"/>
    </source>
</evidence>
<name>A0A8B2P1P6_9HYPH</name>
<comment type="function">
    <text evidence="1">Responsible for the formation of the pyrimidine heterocycle in the thiamine biosynthesis pathway. Catalyzes the formation of hydroxymethylpyrimidine phosphate (HMP-P) from histidine and pyridoxal phosphate (PLP). The protein uses PLP and the active site histidine to form HMP-P, generating an inactive enzyme. The enzyme can only undergo a single turnover, which suggests it is a suicide enzyme.</text>
</comment>
<evidence type="ECO:0000313" key="14">
    <source>
        <dbReference type="EMBL" id="RAI02197.1"/>
    </source>
</evidence>
<dbReference type="SUPFAM" id="SSF53850">
    <property type="entry name" value="Periplasmic binding protein-like II"/>
    <property type="match status" value="1"/>
</dbReference>
<keyword evidence="15" id="KW-1185">Reference proteome</keyword>
<comment type="catalytic activity">
    <reaction evidence="11">
        <text>N(6)-(pyridoxal phosphate)-L-lysyl-[4-amino-5-hydroxymethyl-2-methylpyrimidine phosphate synthase] + L-histidyl-[4-amino-5-hydroxymethyl-2-methylpyrimidine phosphate synthase] + 2 Fe(3+) + 4 H2O = L-lysyl-[4-amino-5-hydroxymethyl-2-methylpyrimidine phosphate synthase] + (2S)-2-amino-5-hydroxy-4-oxopentanoyl-[4-amino-5-hydroxymethyl-2-methylpyrimidine phosphate synthase] + 4-amino-2-methyl-5-(phosphooxymethyl)pyrimidine + 3-oxopropanoate + 2 Fe(2+) + 2 H(+)</text>
        <dbReference type="Rhea" id="RHEA:65756"/>
        <dbReference type="Rhea" id="RHEA-COMP:16892"/>
        <dbReference type="Rhea" id="RHEA-COMP:16893"/>
        <dbReference type="Rhea" id="RHEA-COMP:16894"/>
        <dbReference type="Rhea" id="RHEA-COMP:16895"/>
        <dbReference type="ChEBI" id="CHEBI:15377"/>
        <dbReference type="ChEBI" id="CHEBI:15378"/>
        <dbReference type="ChEBI" id="CHEBI:29033"/>
        <dbReference type="ChEBI" id="CHEBI:29034"/>
        <dbReference type="ChEBI" id="CHEBI:29969"/>
        <dbReference type="ChEBI" id="CHEBI:29979"/>
        <dbReference type="ChEBI" id="CHEBI:33190"/>
        <dbReference type="ChEBI" id="CHEBI:58354"/>
        <dbReference type="ChEBI" id="CHEBI:143915"/>
        <dbReference type="ChEBI" id="CHEBI:157692"/>
    </reaction>
    <physiologicalReaction direction="left-to-right" evidence="11">
        <dbReference type="Rhea" id="RHEA:65757"/>
    </physiologicalReaction>
</comment>
<dbReference type="GO" id="GO:0009228">
    <property type="term" value="P:thiamine biosynthetic process"/>
    <property type="evidence" value="ECO:0007669"/>
    <property type="project" value="UniProtKB-KW"/>
</dbReference>
<feature type="signal peptide" evidence="12">
    <location>
        <begin position="1"/>
        <end position="25"/>
    </location>
</feature>
<evidence type="ECO:0000256" key="11">
    <source>
        <dbReference type="ARBA" id="ARBA00048179"/>
    </source>
</evidence>
<dbReference type="PANTHER" id="PTHR31528:SF1">
    <property type="entry name" value="4-AMINO-5-HYDROXYMETHYL-2-METHYLPYRIMIDINE PHOSPHATE SYNTHASE THI11-RELATED"/>
    <property type="match status" value="1"/>
</dbReference>
<evidence type="ECO:0000256" key="6">
    <source>
        <dbReference type="ARBA" id="ARBA00022723"/>
    </source>
</evidence>